<dbReference type="Gene3D" id="3.10.50.10">
    <property type="match status" value="1"/>
</dbReference>
<dbReference type="PANTHER" id="PTHR46066">
    <property type="entry name" value="CHITINASE DOMAIN-CONTAINING PROTEIN 1 FAMILY MEMBER"/>
    <property type="match status" value="1"/>
</dbReference>
<keyword evidence="4" id="KW-0378">Hydrolase</keyword>
<dbReference type="GO" id="GO:0008061">
    <property type="term" value="F:chitin binding"/>
    <property type="evidence" value="ECO:0007669"/>
    <property type="project" value="InterPro"/>
</dbReference>
<feature type="domain" description="GH18" evidence="3">
    <location>
        <begin position="61"/>
        <end position="366"/>
    </location>
</feature>
<evidence type="ECO:0000256" key="2">
    <source>
        <dbReference type="SAM" id="SignalP"/>
    </source>
</evidence>
<gene>
    <name evidence="4" type="ORF">C7B45_01700</name>
</gene>
<dbReference type="Proteomes" id="UP000241848">
    <property type="component" value="Unassembled WGS sequence"/>
</dbReference>
<organism evidence="4 5">
    <name type="scientific">Sulfobacillus acidophilus</name>
    <dbReference type="NCBI Taxonomy" id="53633"/>
    <lineage>
        <taxon>Bacteria</taxon>
        <taxon>Bacillati</taxon>
        <taxon>Bacillota</taxon>
        <taxon>Clostridia</taxon>
        <taxon>Eubacteriales</taxon>
        <taxon>Clostridiales Family XVII. Incertae Sedis</taxon>
        <taxon>Sulfobacillus</taxon>
    </lineage>
</organism>
<dbReference type="GO" id="GO:0005975">
    <property type="term" value="P:carbohydrate metabolic process"/>
    <property type="evidence" value="ECO:0007669"/>
    <property type="project" value="InterPro"/>
</dbReference>
<dbReference type="Pfam" id="PF00704">
    <property type="entry name" value="Glyco_hydro_18"/>
    <property type="match status" value="1"/>
</dbReference>
<evidence type="ECO:0000259" key="3">
    <source>
        <dbReference type="PROSITE" id="PS51910"/>
    </source>
</evidence>
<evidence type="ECO:0000313" key="4">
    <source>
        <dbReference type="EMBL" id="PSR23756.1"/>
    </source>
</evidence>
<dbReference type="Gene3D" id="3.20.20.80">
    <property type="entry name" value="Glycosidases"/>
    <property type="match status" value="1"/>
</dbReference>
<sequence length="431" mass="46451">MKRTFAPWLISTAIASAWAGGCGTTPAPQSKANTNASRSSVSTRNSSKKLGAATKASGAPLKMIAFYDQSMSTVTPDPFALIEAHPGIVTYLAPFWYEVSPSGSIISKPEGNVATLAAQAHLPLMPLFNNAAGTDRFLRSQTTRSMAIHNIVALVKAKKYAGAQIDFQLLKSTDRADLTTFMQQLDKAMPKGTVLSMSVVPLTSGNGQSAAYNFAALDKAVDSMVLMAYDLHGSGTPPGPVAPYAWVKKSITTALKAGIQPSKLYLGIADYGYLWTNGSTAATTIPLKVMHQHKYGIYTWNPRDKDAYDKYTVNGNTHIIWFENDRAAADRIALAKQYHLGGVAVWRIGYEDAQWWNTVAKAMSTPAAKSSAGTTNAARPKVSPQHAAKKTATKIKRTGNRIKNKARGPARKTLIAPAHKAKKILRKTTRP</sequence>
<dbReference type="EMBL" id="PXYV01000003">
    <property type="protein sequence ID" value="PSR23756.1"/>
    <property type="molecule type" value="Genomic_DNA"/>
</dbReference>
<dbReference type="SMART" id="SM00636">
    <property type="entry name" value="Glyco_18"/>
    <property type="match status" value="1"/>
</dbReference>
<dbReference type="InterPro" id="IPR017853">
    <property type="entry name" value="GH"/>
</dbReference>
<dbReference type="AlphaFoldDB" id="A0A2T2WNE9"/>
<accession>A0A2T2WNE9</accession>
<feature type="region of interest" description="Disordered" evidence="1">
    <location>
        <begin position="368"/>
        <end position="431"/>
    </location>
</feature>
<dbReference type="InterPro" id="IPR011583">
    <property type="entry name" value="Chitinase_II/V-like_cat"/>
</dbReference>
<dbReference type="SUPFAM" id="SSF51445">
    <property type="entry name" value="(Trans)glycosidases"/>
    <property type="match status" value="1"/>
</dbReference>
<evidence type="ECO:0000313" key="5">
    <source>
        <dbReference type="Proteomes" id="UP000241848"/>
    </source>
</evidence>
<dbReference type="PROSITE" id="PS51910">
    <property type="entry name" value="GH18_2"/>
    <property type="match status" value="1"/>
</dbReference>
<protein>
    <submittedName>
        <fullName evidence="4">Glycoside hydrolase</fullName>
    </submittedName>
</protein>
<reference evidence="4 5" key="1">
    <citation type="journal article" date="2014" name="BMC Genomics">
        <title>Comparison of environmental and isolate Sulfobacillus genomes reveals diverse carbon, sulfur, nitrogen, and hydrogen metabolisms.</title>
        <authorList>
            <person name="Justice N.B."/>
            <person name="Norman A."/>
            <person name="Brown C.T."/>
            <person name="Singh A."/>
            <person name="Thomas B.C."/>
            <person name="Banfield J.F."/>
        </authorList>
    </citation>
    <scope>NUCLEOTIDE SEQUENCE [LARGE SCALE GENOMIC DNA]</scope>
    <source>
        <strain evidence="4">AMDSBA3</strain>
    </source>
</reference>
<feature type="compositionally biased region" description="Polar residues" evidence="1">
    <location>
        <begin position="368"/>
        <end position="377"/>
    </location>
</feature>
<proteinExistence type="predicted"/>
<feature type="region of interest" description="Disordered" evidence="1">
    <location>
        <begin position="24"/>
        <end position="54"/>
    </location>
</feature>
<feature type="chain" id="PRO_5038720480" evidence="2">
    <location>
        <begin position="20"/>
        <end position="431"/>
    </location>
</feature>
<evidence type="ECO:0000256" key="1">
    <source>
        <dbReference type="SAM" id="MobiDB-lite"/>
    </source>
</evidence>
<feature type="compositionally biased region" description="Low complexity" evidence="1">
    <location>
        <begin position="32"/>
        <end position="45"/>
    </location>
</feature>
<comment type="caution">
    <text evidence="4">The sequence shown here is derived from an EMBL/GenBank/DDBJ whole genome shotgun (WGS) entry which is preliminary data.</text>
</comment>
<keyword evidence="2" id="KW-0732">Signal</keyword>
<dbReference type="PANTHER" id="PTHR46066:SF2">
    <property type="entry name" value="CHITINASE DOMAIN-CONTAINING PROTEIN 1"/>
    <property type="match status" value="1"/>
</dbReference>
<feature type="compositionally biased region" description="Basic residues" evidence="1">
    <location>
        <begin position="419"/>
        <end position="431"/>
    </location>
</feature>
<dbReference type="GO" id="GO:0016787">
    <property type="term" value="F:hydrolase activity"/>
    <property type="evidence" value="ECO:0007669"/>
    <property type="project" value="UniProtKB-KW"/>
</dbReference>
<dbReference type="InterPro" id="IPR001223">
    <property type="entry name" value="Glyco_hydro18_cat"/>
</dbReference>
<dbReference type="InterPro" id="IPR029070">
    <property type="entry name" value="Chitinase_insertion_sf"/>
</dbReference>
<dbReference type="PROSITE" id="PS51257">
    <property type="entry name" value="PROKAR_LIPOPROTEIN"/>
    <property type="match status" value="1"/>
</dbReference>
<feature type="compositionally biased region" description="Basic residues" evidence="1">
    <location>
        <begin position="387"/>
        <end position="410"/>
    </location>
</feature>
<feature type="signal peptide" evidence="2">
    <location>
        <begin position="1"/>
        <end position="19"/>
    </location>
</feature>
<name>A0A2T2WNE9_9FIRM</name>